<sequence>MLGDRVEQDLLTGTQIVAADPVVSGQAVVRRRCGHGTSPPRRARSVAADASDRGGLSGWPLGVAEKRGYTVVTVSRLLAPAKPRPGMVHRP</sequence>
<proteinExistence type="predicted"/>
<organism evidence="2 3">
    <name type="scientific">Streptomyces kronopolitis</name>
    <dbReference type="NCBI Taxonomy" id="1612435"/>
    <lineage>
        <taxon>Bacteria</taxon>
        <taxon>Bacillati</taxon>
        <taxon>Actinomycetota</taxon>
        <taxon>Actinomycetes</taxon>
        <taxon>Kitasatosporales</taxon>
        <taxon>Streptomycetaceae</taxon>
        <taxon>Streptomyces</taxon>
    </lineage>
</organism>
<gene>
    <name evidence="2" type="ORF">GCM10012285_13770</name>
</gene>
<reference evidence="3" key="1">
    <citation type="journal article" date="2019" name="Int. J. Syst. Evol. Microbiol.">
        <title>The Global Catalogue of Microorganisms (GCM) 10K type strain sequencing project: providing services to taxonomists for standard genome sequencing and annotation.</title>
        <authorList>
            <consortium name="The Broad Institute Genomics Platform"/>
            <consortium name="The Broad Institute Genome Sequencing Center for Infectious Disease"/>
            <person name="Wu L."/>
            <person name="Ma J."/>
        </authorList>
    </citation>
    <scope>NUCLEOTIDE SEQUENCE [LARGE SCALE GENOMIC DNA]</scope>
    <source>
        <strain evidence="3">CGMCC 4.7323</strain>
    </source>
</reference>
<keyword evidence="3" id="KW-1185">Reference proteome</keyword>
<evidence type="ECO:0000313" key="3">
    <source>
        <dbReference type="Proteomes" id="UP000600080"/>
    </source>
</evidence>
<evidence type="ECO:0000313" key="2">
    <source>
        <dbReference type="EMBL" id="GGN38152.1"/>
    </source>
</evidence>
<comment type="caution">
    <text evidence="2">The sequence shown here is derived from an EMBL/GenBank/DDBJ whole genome shotgun (WGS) entry which is preliminary data.</text>
</comment>
<name>A0ABQ2J4I1_9ACTN</name>
<dbReference type="EMBL" id="BMND01000004">
    <property type="protein sequence ID" value="GGN38152.1"/>
    <property type="molecule type" value="Genomic_DNA"/>
</dbReference>
<dbReference type="Proteomes" id="UP000600080">
    <property type="component" value="Unassembled WGS sequence"/>
</dbReference>
<protein>
    <submittedName>
        <fullName evidence="2">Uncharacterized protein</fullName>
    </submittedName>
</protein>
<evidence type="ECO:0000256" key="1">
    <source>
        <dbReference type="SAM" id="MobiDB-lite"/>
    </source>
</evidence>
<accession>A0ABQ2J4I1</accession>
<feature type="region of interest" description="Disordered" evidence="1">
    <location>
        <begin position="31"/>
        <end position="59"/>
    </location>
</feature>